<name>A0A6J7IYX5_9ZZZZ</name>
<feature type="compositionally biased region" description="Polar residues" evidence="1">
    <location>
        <begin position="60"/>
        <end position="74"/>
    </location>
</feature>
<gene>
    <name evidence="2" type="ORF">UFOPK3720_00990</name>
</gene>
<organism evidence="2">
    <name type="scientific">freshwater metagenome</name>
    <dbReference type="NCBI Taxonomy" id="449393"/>
    <lineage>
        <taxon>unclassified sequences</taxon>
        <taxon>metagenomes</taxon>
        <taxon>ecological metagenomes</taxon>
    </lineage>
</organism>
<proteinExistence type="predicted"/>
<dbReference type="AlphaFoldDB" id="A0A6J7IYX5"/>
<sequence length="74" mass="7479">MTSTASETGRIPHATSRRCIHSGDEAEGSNPVTVRIVNNPQALRSSLPHSTGAAPEAGTGISTTNVPGSVNATP</sequence>
<feature type="region of interest" description="Disordered" evidence="1">
    <location>
        <begin position="1"/>
        <end position="31"/>
    </location>
</feature>
<evidence type="ECO:0000313" key="2">
    <source>
        <dbReference type="EMBL" id="CAB4936036.1"/>
    </source>
</evidence>
<accession>A0A6J7IYX5</accession>
<evidence type="ECO:0000256" key="1">
    <source>
        <dbReference type="SAM" id="MobiDB-lite"/>
    </source>
</evidence>
<dbReference type="EMBL" id="CAFBNB010000180">
    <property type="protein sequence ID" value="CAB4936036.1"/>
    <property type="molecule type" value="Genomic_DNA"/>
</dbReference>
<reference evidence="2" key="1">
    <citation type="submission" date="2020-05" db="EMBL/GenBank/DDBJ databases">
        <authorList>
            <person name="Chiriac C."/>
            <person name="Salcher M."/>
            <person name="Ghai R."/>
            <person name="Kavagutti S V."/>
        </authorList>
    </citation>
    <scope>NUCLEOTIDE SEQUENCE</scope>
</reference>
<protein>
    <submittedName>
        <fullName evidence="2">Unannotated protein</fullName>
    </submittedName>
</protein>
<feature type="region of interest" description="Disordered" evidence="1">
    <location>
        <begin position="44"/>
        <end position="74"/>
    </location>
</feature>